<keyword evidence="5" id="KW-0574">Periplasm</keyword>
<dbReference type="PANTHER" id="PTHR30290">
    <property type="entry name" value="PERIPLASMIC BINDING COMPONENT OF ABC TRANSPORTER"/>
    <property type="match status" value="1"/>
</dbReference>
<evidence type="ECO:0000256" key="4">
    <source>
        <dbReference type="ARBA" id="ARBA00022729"/>
    </source>
</evidence>
<evidence type="ECO:0000313" key="11">
    <source>
        <dbReference type="Proteomes" id="UP000526233"/>
    </source>
</evidence>
<accession>A0A256G1W4</accession>
<comment type="similarity">
    <text evidence="2">Belongs to the bacterial solute-binding protein 5 family.</text>
</comment>
<protein>
    <submittedName>
        <fullName evidence="9">Extracellular solute-binding protein family 5</fullName>
    </submittedName>
    <submittedName>
        <fullName evidence="8">Peptide ABC transporter substrate-binding protein</fullName>
    </submittedName>
</protein>
<keyword evidence="3" id="KW-0813">Transport</keyword>
<dbReference type="GO" id="GO:1904680">
    <property type="term" value="F:peptide transmembrane transporter activity"/>
    <property type="evidence" value="ECO:0007669"/>
    <property type="project" value="TreeGrafter"/>
</dbReference>
<comment type="subcellular location">
    <subcellularLocation>
        <location evidence="1">Periplasm</location>
    </subcellularLocation>
</comment>
<dbReference type="GO" id="GO:0030288">
    <property type="term" value="C:outer membrane-bounded periplasmic space"/>
    <property type="evidence" value="ECO:0007669"/>
    <property type="project" value="TreeGrafter"/>
</dbReference>
<dbReference type="Pfam" id="PF00496">
    <property type="entry name" value="SBP_bac_5"/>
    <property type="match status" value="1"/>
</dbReference>
<keyword evidence="4 6" id="KW-0732">Signal</keyword>
<dbReference type="GO" id="GO:0015833">
    <property type="term" value="P:peptide transport"/>
    <property type="evidence" value="ECO:0007669"/>
    <property type="project" value="TreeGrafter"/>
</dbReference>
<comment type="caution">
    <text evidence="9">The sequence shown here is derived from an EMBL/GenBank/DDBJ whole genome shotgun (WGS) entry which is preliminary data.</text>
</comment>
<dbReference type="InterPro" id="IPR023765">
    <property type="entry name" value="SBP_5_CS"/>
</dbReference>
<dbReference type="AlphaFoldDB" id="A0A256G1W4"/>
<dbReference type="CDD" id="cd08504">
    <property type="entry name" value="PBP2_OppA"/>
    <property type="match status" value="1"/>
</dbReference>
<reference evidence="9 10" key="1">
    <citation type="submission" date="2017-07" db="EMBL/GenBank/DDBJ databases">
        <title>Phylogenetic study on the rhizospheric bacterium Ochrobactrum sp. A44.</title>
        <authorList>
            <person name="Krzyzanowska D.M."/>
            <person name="Ossowicki A."/>
            <person name="Rajewska M."/>
            <person name="Maciag T."/>
            <person name="Kaczynski Z."/>
            <person name="Czerwicka M."/>
            <person name="Jafra S."/>
        </authorList>
    </citation>
    <scope>NUCLEOTIDE SEQUENCE [LARGE SCALE GENOMIC DNA]</scope>
    <source>
        <strain evidence="9 10">CCUG 30717</strain>
    </source>
</reference>
<dbReference type="STRING" id="419475.A8A54_13855"/>
<dbReference type="InterPro" id="IPR039424">
    <property type="entry name" value="SBP_5"/>
</dbReference>
<evidence type="ECO:0000313" key="10">
    <source>
        <dbReference type="Proteomes" id="UP000216188"/>
    </source>
</evidence>
<dbReference type="RefSeq" id="WP_007879115.1">
    <property type="nucleotide sequence ID" value="NZ_CAXURC020000002.1"/>
</dbReference>
<feature type="domain" description="Solute-binding protein family 5" evidence="7">
    <location>
        <begin position="67"/>
        <end position="445"/>
    </location>
</feature>
<dbReference type="Proteomes" id="UP000526233">
    <property type="component" value="Unassembled WGS sequence"/>
</dbReference>
<evidence type="ECO:0000256" key="6">
    <source>
        <dbReference type="SAM" id="SignalP"/>
    </source>
</evidence>
<dbReference type="InterPro" id="IPR030678">
    <property type="entry name" value="Peptide/Ni-bd"/>
</dbReference>
<evidence type="ECO:0000256" key="3">
    <source>
        <dbReference type="ARBA" id="ARBA00022448"/>
    </source>
</evidence>
<evidence type="ECO:0000313" key="8">
    <source>
        <dbReference type="EMBL" id="NNV19638.1"/>
    </source>
</evidence>
<dbReference type="FunFam" id="3.90.76.10:FF:000001">
    <property type="entry name" value="Oligopeptide ABC transporter substrate-binding protein"/>
    <property type="match status" value="1"/>
</dbReference>
<sequence length="525" mass="58526">MVREILLAGVCLISLGSAASAAIVLNRGNDMDPSTLDQQLTTTVQEDRVLKDLYEGLVAQDSHGRAVPGAATSWEISPDGLTYTFHMRDNAKWSNGDPVTAGDFEFSFRRLMDPKTAAGYASVFYSIKNSEQIATGHMYVDQLGVKALDDKTLQITLNAPTPYFIELLTHNTGFPVNPKAVKEFGSKFSQPGHMVSNGAYELVSFNPNDKIVMKKNPYYWDAEHVQIDQVNWIPFQDRSSCMRRFEAKEVDICSDVAAEQMDYVKQNLGKWFHQAPLLGIYYIDIKGEPSSKLRDPRVRQAIGMTIDRDFLAQEVWRGTMLPASSMVPPGINNYVKDGPQLSYAKEDILDREDKAKKLLADAGVTPGSLSIVLRYSTSENHKNTMAAIADMLKDIGINATLDEVDGTTYFNYLEQKGMFDIARDGWVGDYNDPNSFLSLFTSDSYFNYAQWSNKDYDALMMKSAITADLGERAKILTNAEKILLQDGASIPLLYYSSTALVADKVKGYDDNLMNSHATHWLSIKG</sequence>
<dbReference type="Gene3D" id="3.40.190.10">
    <property type="entry name" value="Periplasmic binding protein-like II"/>
    <property type="match status" value="1"/>
</dbReference>
<dbReference type="EMBL" id="NNRM01000049">
    <property type="protein sequence ID" value="OYR21008.1"/>
    <property type="molecule type" value="Genomic_DNA"/>
</dbReference>
<proteinExistence type="inferred from homology"/>
<evidence type="ECO:0000256" key="1">
    <source>
        <dbReference type="ARBA" id="ARBA00004418"/>
    </source>
</evidence>
<dbReference type="Proteomes" id="UP000216188">
    <property type="component" value="Unassembled WGS sequence"/>
</dbReference>
<evidence type="ECO:0000256" key="5">
    <source>
        <dbReference type="ARBA" id="ARBA00022764"/>
    </source>
</evidence>
<feature type="signal peptide" evidence="6">
    <location>
        <begin position="1"/>
        <end position="21"/>
    </location>
</feature>
<dbReference type="GO" id="GO:0043190">
    <property type="term" value="C:ATP-binding cassette (ABC) transporter complex"/>
    <property type="evidence" value="ECO:0007669"/>
    <property type="project" value="InterPro"/>
</dbReference>
<dbReference type="SUPFAM" id="SSF53850">
    <property type="entry name" value="Periplasmic binding protein-like II"/>
    <property type="match status" value="1"/>
</dbReference>
<dbReference type="PANTHER" id="PTHR30290:SF10">
    <property type="entry name" value="PERIPLASMIC OLIGOPEPTIDE-BINDING PROTEIN-RELATED"/>
    <property type="match status" value="1"/>
</dbReference>
<dbReference type="Gene3D" id="3.90.76.10">
    <property type="entry name" value="Dipeptide-binding Protein, Domain 1"/>
    <property type="match status" value="1"/>
</dbReference>
<gene>
    <name evidence="9" type="ORF">CEV34_5196</name>
    <name evidence="8" type="ORF">EHE22_04230</name>
</gene>
<dbReference type="InterPro" id="IPR000914">
    <property type="entry name" value="SBP_5_dom"/>
</dbReference>
<name>A0A256G1W4_9HYPH</name>
<dbReference type="EMBL" id="PKQI01000001">
    <property type="protein sequence ID" value="NNV19638.1"/>
    <property type="molecule type" value="Genomic_DNA"/>
</dbReference>
<feature type="chain" id="PRO_5044571134" evidence="6">
    <location>
        <begin position="22"/>
        <end position="525"/>
    </location>
</feature>
<dbReference type="PROSITE" id="PS01040">
    <property type="entry name" value="SBP_BACTERIAL_5"/>
    <property type="match status" value="1"/>
</dbReference>
<keyword evidence="10" id="KW-1185">Reference proteome</keyword>
<organism evidence="9 10">
    <name type="scientific">Brucella pseudogrignonensis</name>
    <dbReference type="NCBI Taxonomy" id="419475"/>
    <lineage>
        <taxon>Bacteria</taxon>
        <taxon>Pseudomonadati</taxon>
        <taxon>Pseudomonadota</taxon>
        <taxon>Alphaproteobacteria</taxon>
        <taxon>Hyphomicrobiales</taxon>
        <taxon>Brucellaceae</taxon>
        <taxon>Brucella/Ochrobactrum group</taxon>
        <taxon>Brucella</taxon>
    </lineage>
</organism>
<evidence type="ECO:0000259" key="7">
    <source>
        <dbReference type="Pfam" id="PF00496"/>
    </source>
</evidence>
<evidence type="ECO:0000313" key="9">
    <source>
        <dbReference type="EMBL" id="OYR21008.1"/>
    </source>
</evidence>
<dbReference type="Gene3D" id="3.10.105.10">
    <property type="entry name" value="Dipeptide-binding Protein, Domain 3"/>
    <property type="match status" value="1"/>
</dbReference>
<reference evidence="8 11" key="2">
    <citation type="submission" date="2018-11" db="EMBL/GenBank/DDBJ databases">
        <title>Genome sequencing and analysis.</title>
        <authorList>
            <person name="Huang Y.-T."/>
        </authorList>
    </citation>
    <scope>NUCLEOTIDE SEQUENCE [LARGE SCALE GENOMIC DNA]</scope>
    <source>
        <strain evidence="8 11">SHIN</strain>
    </source>
</reference>
<dbReference type="PIRSF" id="PIRSF002741">
    <property type="entry name" value="MppA"/>
    <property type="match status" value="1"/>
</dbReference>
<evidence type="ECO:0000256" key="2">
    <source>
        <dbReference type="ARBA" id="ARBA00005695"/>
    </source>
</evidence>